<dbReference type="Pfam" id="PF00589">
    <property type="entry name" value="Phage_integrase"/>
    <property type="match status" value="1"/>
</dbReference>
<evidence type="ECO:0000259" key="6">
    <source>
        <dbReference type="PROSITE" id="PS51900"/>
    </source>
</evidence>
<dbReference type="InterPro" id="IPR011010">
    <property type="entry name" value="DNA_brk_join_enz"/>
</dbReference>
<evidence type="ECO:0000313" key="8">
    <source>
        <dbReference type="Proteomes" id="UP001596312"/>
    </source>
</evidence>
<keyword evidence="3" id="KW-0233">DNA recombination</keyword>
<evidence type="ECO:0000313" key="7">
    <source>
        <dbReference type="EMBL" id="MFC6904205.1"/>
    </source>
</evidence>
<dbReference type="Proteomes" id="UP001596312">
    <property type="component" value="Unassembled WGS sequence"/>
</dbReference>
<name>A0ABD5UYJ1_9EURY</name>
<feature type="domain" description="Core-binding (CB)" evidence="6">
    <location>
        <begin position="36"/>
        <end position="125"/>
    </location>
</feature>
<gene>
    <name evidence="7" type="ORF">ACFQGH_03210</name>
</gene>
<dbReference type="InterPro" id="IPR044068">
    <property type="entry name" value="CB"/>
</dbReference>
<dbReference type="AlphaFoldDB" id="A0ABD5UYJ1"/>
<dbReference type="PANTHER" id="PTHR30349">
    <property type="entry name" value="PHAGE INTEGRASE-RELATED"/>
    <property type="match status" value="1"/>
</dbReference>
<reference evidence="7 8" key="1">
    <citation type="journal article" date="2019" name="Int. J. Syst. Evol. Microbiol.">
        <title>The Global Catalogue of Microorganisms (GCM) 10K type strain sequencing project: providing services to taxonomists for standard genome sequencing and annotation.</title>
        <authorList>
            <consortium name="The Broad Institute Genomics Platform"/>
            <consortium name="The Broad Institute Genome Sequencing Center for Infectious Disease"/>
            <person name="Wu L."/>
            <person name="Ma J."/>
        </authorList>
    </citation>
    <scope>NUCLEOTIDE SEQUENCE [LARGE SCALE GENOMIC DNA]</scope>
    <source>
        <strain evidence="7 8">CGMCC 1.3240</strain>
    </source>
</reference>
<keyword evidence="2 4" id="KW-0238">DNA-binding</keyword>
<comment type="caution">
    <text evidence="7">The sequence shown here is derived from an EMBL/GenBank/DDBJ whole genome shotgun (WGS) entry which is preliminary data.</text>
</comment>
<dbReference type="CDD" id="cd00397">
    <property type="entry name" value="DNA_BRE_C"/>
    <property type="match status" value="1"/>
</dbReference>
<dbReference type="Gene3D" id="1.10.443.10">
    <property type="entry name" value="Intergrase catalytic core"/>
    <property type="match status" value="1"/>
</dbReference>
<evidence type="ECO:0000256" key="4">
    <source>
        <dbReference type="PROSITE-ProRule" id="PRU01248"/>
    </source>
</evidence>
<dbReference type="InterPro" id="IPR010998">
    <property type="entry name" value="Integrase_recombinase_N"/>
</dbReference>
<evidence type="ECO:0000259" key="5">
    <source>
        <dbReference type="PROSITE" id="PS51898"/>
    </source>
</evidence>
<evidence type="ECO:0000256" key="3">
    <source>
        <dbReference type="ARBA" id="ARBA00023172"/>
    </source>
</evidence>
<dbReference type="Gene3D" id="1.10.150.130">
    <property type="match status" value="1"/>
</dbReference>
<dbReference type="GO" id="GO:0003677">
    <property type="term" value="F:DNA binding"/>
    <property type="evidence" value="ECO:0007669"/>
    <property type="project" value="UniProtKB-UniRule"/>
</dbReference>
<dbReference type="PROSITE" id="PS51898">
    <property type="entry name" value="TYR_RECOMBINASE"/>
    <property type="match status" value="1"/>
</dbReference>
<feature type="domain" description="Tyr recombinase" evidence="5">
    <location>
        <begin position="194"/>
        <end position="373"/>
    </location>
</feature>
<organism evidence="7 8">
    <name type="scientific">Halalkalicoccus tibetensis</name>
    <dbReference type="NCBI Taxonomy" id="175632"/>
    <lineage>
        <taxon>Archaea</taxon>
        <taxon>Methanobacteriati</taxon>
        <taxon>Methanobacteriota</taxon>
        <taxon>Stenosarchaea group</taxon>
        <taxon>Halobacteria</taxon>
        <taxon>Halobacteriales</taxon>
        <taxon>Halococcaceae</taxon>
        <taxon>Halalkalicoccus</taxon>
    </lineage>
</organism>
<dbReference type="GO" id="GO:0015074">
    <property type="term" value="P:DNA integration"/>
    <property type="evidence" value="ECO:0007669"/>
    <property type="project" value="UniProtKB-KW"/>
</dbReference>
<sequence length="376" mass="44252">MASSESTQRNDLPNSIPVLTQPAKRYLNDRQQQDYETHRRNLLSWLHTLGKNPEANQGYSDSTLEKTAYRLDQFYRWVWQEEGYTTNITQELANDYLNHLKQSDTSASHGNKIVKSLKRLFKWQEYQKGLNPWEPNVAFSSGNTSSQPRDYLTKEERTKIREAALEYGSVPGYNDLTPSERDQWKTYLAQRFGKPKSEVTPEDWEKANEWKIPSMVWVSLDAGLRPVEIERASVSWIDTQNGMLRIPKEDSSKNRDNWYVGLTERTADSLRRWLRERENCEMYHGTDSLWLTREGNPYQAQSLRYLLRRLCKLAEIPVENRKMSWYAIRHSLGTYMTAERDLKAAQSQLRHKSPQTTMRYDQTPIEDRKEALERIG</sequence>
<dbReference type="InterPro" id="IPR013762">
    <property type="entry name" value="Integrase-like_cat_sf"/>
</dbReference>
<dbReference type="GO" id="GO:0006310">
    <property type="term" value="P:DNA recombination"/>
    <property type="evidence" value="ECO:0007669"/>
    <property type="project" value="UniProtKB-KW"/>
</dbReference>
<dbReference type="PANTHER" id="PTHR30349:SF41">
    <property type="entry name" value="INTEGRASE_RECOMBINASE PROTEIN MJ0367-RELATED"/>
    <property type="match status" value="1"/>
</dbReference>
<dbReference type="PROSITE" id="PS51900">
    <property type="entry name" value="CB"/>
    <property type="match status" value="1"/>
</dbReference>
<dbReference type="InterPro" id="IPR050090">
    <property type="entry name" value="Tyrosine_recombinase_XerCD"/>
</dbReference>
<keyword evidence="1" id="KW-0229">DNA integration</keyword>
<evidence type="ECO:0000256" key="2">
    <source>
        <dbReference type="ARBA" id="ARBA00023125"/>
    </source>
</evidence>
<dbReference type="EMBL" id="JBHSXQ010000001">
    <property type="protein sequence ID" value="MFC6904205.1"/>
    <property type="molecule type" value="Genomic_DNA"/>
</dbReference>
<dbReference type="InterPro" id="IPR002104">
    <property type="entry name" value="Integrase_catalytic"/>
</dbReference>
<dbReference type="SUPFAM" id="SSF56349">
    <property type="entry name" value="DNA breaking-rejoining enzymes"/>
    <property type="match status" value="1"/>
</dbReference>
<evidence type="ECO:0000256" key="1">
    <source>
        <dbReference type="ARBA" id="ARBA00022908"/>
    </source>
</evidence>
<protein>
    <submittedName>
        <fullName evidence="7">Tyrosine-type recombinase/integrase</fullName>
    </submittedName>
</protein>
<proteinExistence type="predicted"/>
<dbReference type="RefSeq" id="WP_340602714.1">
    <property type="nucleotide sequence ID" value="NZ_JBBMXV010000001.1"/>
</dbReference>
<accession>A0ABD5UYJ1</accession>
<keyword evidence="8" id="KW-1185">Reference proteome</keyword>